<dbReference type="KEGG" id="siw:GH266_13180"/>
<evidence type="ECO:0000313" key="3">
    <source>
        <dbReference type="Proteomes" id="UP000435648"/>
    </source>
</evidence>
<feature type="transmembrane region" description="Helical" evidence="1">
    <location>
        <begin position="112"/>
        <end position="133"/>
    </location>
</feature>
<accession>A0A857C8U1</accession>
<keyword evidence="1" id="KW-0812">Transmembrane</keyword>
<dbReference type="EMBL" id="CP046908">
    <property type="protein sequence ID" value="QGZ35363.1"/>
    <property type="molecule type" value="Genomic_DNA"/>
</dbReference>
<keyword evidence="2" id="KW-0648">Protein biosynthesis</keyword>
<evidence type="ECO:0000313" key="2">
    <source>
        <dbReference type="EMBL" id="QGZ35363.1"/>
    </source>
</evidence>
<dbReference type="OrthoDB" id="7906671at2"/>
<feature type="transmembrane region" description="Helical" evidence="1">
    <location>
        <begin position="53"/>
        <end position="76"/>
    </location>
</feature>
<reference evidence="2 3" key="1">
    <citation type="submission" date="2019-12" db="EMBL/GenBank/DDBJ databases">
        <title>The genome of Stappia indica PHM037.</title>
        <authorList>
            <person name="Kacar D."/>
            <person name="Galan B."/>
            <person name="Canedo L."/>
            <person name="Rodriguez P."/>
            <person name="de la Calle F."/>
            <person name="Garcia J.L."/>
        </authorList>
    </citation>
    <scope>NUCLEOTIDE SEQUENCE [LARGE SCALE GENOMIC DNA]</scope>
    <source>
        <strain evidence="2 3">PHM037</strain>
    </source>
</reference>
<feature type="transmembrane region" description="Helical" evidence="1">
    <location>
        <begin position="83"/>
        <end position="100"/>
    </location>
</feature>
<dbReference type="GO" id="GO:0003743">
    <property type="term" value="F:translation initiation factor activity"/>
    <property type="evidence" value="ECO:0007669"/>
    <property type="project" value="UniProtKB-KW"/>
</dbReference>
<gene>
    <name evidence="2" type="ORF">GH266_13180</name>
</gene>
<evidence type="ECO:0000256" key="1">
    <source>
        <dbReference type="SAM" id="Phobius"/>
    </source>
</evidence>
<keyword evidence="1" id="KW-0472">Membrane</keyword>
<protein>
    <submittedName>
        <fullName evidence="2">Translation initiation factor IF-3</fullName>
    </submittedName>
</protein>
<dbReference type="AlphaFoldDB" id="A0A857C8U1"/>
<keyword evidence="1" id="KW-1133">Transmembrane helix</keyword>
<dbReference type="RefSeq" id="WP_158194235.1">
    <property type="nucleotide sequence ID" value="NZ_CP046908.1"/>
</dbReference>
<dbReference type="Proteomes" id="UP000435648">
    <property type="component" value="Chromosome"/>
</dbReference>
<sequence length="154" mass="15751">MVDGGRLLAQSIRIVLGLILAFLAAAAFVAFGLLRGLADPSGDPVVVGMTFGWSLVGASVIGGLAFVPALVAIAIAELMRLRGIVFHLAAGGAIAIFLWWSGEGLGGPHADIRPGTLIAAATGFMAGFVYWLIAGRQSGCWRVPPSSGTPPPRS</sequence>
<keyword evidence="2" id="KW-0396">Initiation factor</keyword>
<proteinExistence type="predicted"/>
<name>A0A857C8U1_9HYPH</name>
<feature type="transmembrane region" description="Helical" evidence="1">
    <location>
        <begin position="12"/>
        <end position="33"/>
    </location>
</feature>
<organism evidence="2 3">
    <name type="scientific">Stappia indica</name>
    <dbReference type="NCBI Taxonomy" id="538381"/>
    <lineage>
        <taxon>Bacteria</taxon>
        <taxon>Pseudomonadati</taxon>
        <taxon>Pseudomonadota</taxon>
        <taxon>Alphaproteobacteria</taxon>
        <taxon>Hyphomicrobiales</taxon>
        <taxon>Stappiaceae</taxon>
        <taxon>Stappia</taxon>
    </lineage>
</organism>